<dbReference type="GO" id="GO:0006355">
    <property type="term" value="P:regulation of DNA-templated transcription"/>
    <property type="evidence" value="ECO:0007669"/>
    <property type="project" value="InterPro"/>
</dbReference>
<dbReference type="PROSITE" id="PS00622">
    <property type="entry name" value="HTH_LUXR_1"/>
    <property type="match status" value="1"/>
</dbReference>
<dbReference type="PANTHER" id="PTHR16305:SF35">
    <property type="entry name" value="TRANSCRIPTIONAL ACTIVATOR DOMAIN"/>
    <property type="match status" value="1"/>
</dbReference>
<dbReference type="Proteomes" id="UP000680588">
    <property type="component" value="Chromosome"/>
</dbReference>
<dbReference type="Pfam" id="PF13191">
    <property type="entry name" value="AAA_16"/>
    <property type="match status" value="1"/>
</dbReference>
<dbReference type="Pfam" id="PF00196">
    <property type="entry name" value="GerE"/>
    <property type="match status" value="1"/>
</dbReference>
<evidence type="ECO:0000256" key="3">
    <source>
        <dbReference type="SAM" id="MobiDB-lite"/>
    </source>
</evidence>
<organism evidence="5 6">
    <name type="scientific">Arthrobacter sunyaminii</name>
    <dbReference type="NCBI Taxonomy" id="2816859"/>
    <lineage>
        <taxon>Bacteria</taxon>
        <taxon>Bacillati</taxon>
        <taxon>Actinomycetota</taxon>
        <taxon>Actinomycetes</taxon>
        <taxon>Micrococcales</taxon>
        <taxon>Micrococcaceae</taxon>
        <taxon>Arthrobacter</taxon>
    </lineage>
</organism>
<feature type="region of interest" description="Disordered" evidence="3">
    <location>
        <begin position="500"/>
        <end position="522"/>
    </location>
</feature>
<keyword evidence="2" id="KW-0067">ATP-binding</keyword>
<reference evidence="5" key="1">
    <citation type="submission" date="2021-06" db="EMBL/GenBank/DDBJ databases">
        <title>Novel species in genus Arthrobacter.</title>
        <authorList>
            <person name="Zhang G."/>
        </authorList>
    </citation>
    <scope>NUCLEOTIDE SEQUENCE</scope>
    <source>
        <strain evidence="5">Zg-ZUI122</strain>
    </source>
</reference>
<accession>A0A975S7V0</accession>
<keyword evidence="6" id="KW-1185">Reference proteome</keyword>
<dbReference type="GO" id="GO:0003677">
    <property type="term" value="F:DNA binding"/>
    <property type="evidence" value="ECO:0007669"/>
    <property type="project" value="InterPro"/>
</dbReference>
<dbReference type="RefSeq" id="WP_207346523.1">
    <property type="nucleotide sequence ID" value="NZ_CP076456.1"/>
</dbReference>
<evidence type="ECO:0000259" key="4">
    <source>
        <dbReference type="PROSITE" id="PS50043"/>
    </source>
</evidence>
<dbReference type="CDD" id="cd06170">
    <property type="entry name" value="LuxR_C_like"/>
    <property type="match status" value="1"/>
</dbReference>
<dbReference type="InterPro" id="IPR036388">
    <property type="entry name" value="WH-like_DNA-bd_sf"/>
</dbReference>
<dbReference type="AlphaFoldDB" id="A0A975S7V0"/>
<dbReference type="GO" id="GO:0005737">
    <property type="term" value="C:cytoplasm"/>
    <property type="evidence" value="ECO:0007669"/>
    <property type="project" value="TreeGrafter"/>
</dbReference>
<dbReference type="PROSITE" id="PS50043">
    <property type="entry name" value="HTH_LUXR_2"/>
    <property type="match status" value="1"/>
</dbReference>
<dbReference type="EMBL" id="CP076456">
    <property type="protein sequence ID" value="QWQ37413.1"/>
    <property type="molecule type" value="Genomic_DNA"/>
</dbReference>
<dbReference type="PANTHER" id="PTHR16305">
    <property type="entry name" value="TESTICULAR SOLUBLE ADENYLYL CYCLASE"/>
    <property type="match status" value="1"/>
</dbReference>
<dbReference type="KEGG" id="asun:KG104_06665"/>
<dbReference type="InterPro" id="IPR041664">
    <property type="entry name" value="AAA_16"/>
</dbReference>
<dbReference type="PRINTS" id="PR00038">
    <property type="entry name" value="HTHLUXR"/>
</dbReference>
<sequence>MDFLGRQAERAAIDNLISRARAGESGVILVRGEAGIGKTMLLEYARGRAESSGFRVQSLVGVESETQFAFAGLHQLCAPLLDRLEALPEPQQAALGVALGQQSGGVPDRFLVGLATLHLLAEVAEEGPLLCLVDDAQWLDEASAQVLSFVARRMAEEGIVLVFALRDPADRDVRWFDGLSVVCLCGLDEADARVLLTRSGRTPLDDGMCDRILAEARGNPLALLELARSASAPWVAGGIELPEVPDTVHRIEETFRRRLAGLPVPTRLLLLIAAVDPTGEAALLWRAAKHLGITSEAAEPAESSGLLEIDSRVQFRHPLVRSAVLRAAAPQDRRRAHSALAAAIDADVDPDRRAWHRSQTVLGTDEGAAVELIRSAGRAHARGGLAVSAAFLEQAAKLTPDPAARACRALEAAHAKHEAGASADALELLTVAAAGPLDDVQQAQLGLLRARISFHLVRDGEGQAMLLEAAKCLAPLDPELSRETYLGALDAAIVTGNSRSGRGVPTVTEAARTAPPPTGPPRPADLLLAGLVTMFTEGYSTGLPGLRRALAAFADHESEAGHEPDIHGVSVTDGVSETHRRRWGWLACRTAMAVFDDEMLHTLAARPVQLVRDSGALAALPRALLGQSVMLVLSGELAQAEEQTAIVAATRAAPLLHAQLFLSAWRGRPDETAEVYATIAAHAAGNAKATEVSLAQYAMAVQHNGMGDYPAAQVAATRAFESEASRFNNLAHPELIEAACRAGQPELAAEALEELTSRARASGTPWGLGLAARSRALTSTGPTAEEHYLEAIEQLARCRMAAHLARTHLVYGEWLRREGRRQDAREQLRTAHGMLLDMGAEAFAARAARELRATGEYPRKRTAQPADALTAHELHIARLVATGATSREVGTQLFLSPRTIEAHLRSIFRKLDINSRRQLRELSLPR</sequence>
<proteinExistence type="predicted"/>
<dbReference type="GO" id="GO:0004016">
    <property type="term" value="F:adenylate cyclase activity"/>
    <property type="evidence" value="ECO:0007669"/>
    <property type="project" value="TreeGrafter"/>
</dbReference>
<protein>
    <submittedName>
        <fullName evidence="5">AAA family ATPase</fullName>
    </submittedName>
</protein>
<dbReference type="InterPro" id="IPR000792">
    <property type="entry name" value="Tscrpt_reg_LuxR_C"/>
</dbReference>
<dbReference type="Gene3D" id="1.10.10.10">
    <property type="entry name" value="Winged helix-like DNA-binding domain superfamily/Winged helix DNA-binding domain"/>
    <property type="match status" value="1"/>
</dbReference>
<feature type="domain" description="HTH luxR-type" evidence="4">
    <location>
        <begin position="862"/>
        <end position="926"/>
    </location>
</feature>
<dbReference type="InterPro" id="IPR027417">
    <property type="entry name" value="P-loop_NTPase"/>
</dbReference>
<name>A0A975S7V0_9MICC</name>
<dbReference type="InterPro" id="IPR016032">
    <property type="entry name" value="Sig_transdc_resp-reg_C-effctor"/>
</dbReference>
<feature type="compositionally biased region" description="Low complexity" evidence="3">
    <location>
        <begin position="504"/>
        <end position="513"/>
    </location>
</feature>
<evidence type="ECO:0000313" key="5">
    <source>
        <dbReference type="EMBL" id="QWQ37413.1"/>
    </source>
</evidence>
<evidence type="ECO:0000256" key="2">
    <source>
        <dbReference type="ARBA" id="ARBA00022840"/>
    </source>
</evidence>
<evidence type="ECO:0000256" key="1">
    <source>
        <dbReference type="ARBA" id="ARBA00022741"/>
    </source>
</evidence>
<evidence type="ECO:0000313" key="6">
    <source>
        <dbReference type="Proteomes" id="UP000680588"/>
    </source>
</evidence>
<dbReference type="SMART" id="SM00421">
    <property type="entry name" value="HTH_LUXR"/>
    <property type="match status" value="1"/>
</dbReference>
<dbReference type="GO" id="GO:0005524">
    <property type="term" value="F:ATP binding"/>
    <property type="evidence" value="ECO:0007669"/>
    <property type="project" value="UniProtKB-KW"/>
</dbReference>
<dbReference type="SUPFAM" id="SSF46894">
    <property type="entry name" value="C-terminal effector domain of the bipartite response regulators"/>
    <property type="match status" value="1"/>
</dbReference>
<dbReference type="SUPFAM" id="SSF52540">
    <property type="entry name" value="P-loop containing nucleoside triphosphate hydrolases"/>
    <property type="match status" value="1"/>
</dbReference>
<dbReference type="Gene3D" id="3.40.50.300">
    <property type="entry name" value="P-loop containing nucleotide triphosphate hydrolases"/>
    <property type="match status" value="1"/>
</dbReference>
<gene>
    <name evidence="5" type="ORF">KG104_06665</name>
</gene>
<keyword evidence="1" id="KW-0547">Nucleotide-binding</keyword>